<dbReference type="SMART" id="SM00934">
    <property type="entry name" value="OMPdecase"/>
    <property type="match status" value="1"/>
</dbReference>
<dbReference type="EC" id="4.1.1.23" evidence="3"/>
<reference evidence="11" key="1">
    <citation type="submission" date="2018-06" db="EMBL/GenBank/DDBJ databases">
        <authorList>
            <person name="Zhirakovskaya E."/>
        </authorList>
    </citation>
    <scope>NUCLEOTIDE SEQUENCE</scope>
</reference>
<evidence type="ECO:0000256" key="9">
    <source>
        <dbReference type="ARBA" id="ARBA00049157"/>
    </source>
</evidence>
<dbReference type="GO" id="GO:0006207">
    <property type="term" value="P:'de novo' pyrimidine nucleobase biosynthetic process"/>
    <property type="evidence" value="ECO:0007669"/>
    <property type="project" value="InterPro"/>
</dbReference>
<dbReference type="AlphaFoldDB" id="A0A3B1CH19"/>
<evidence type="ECO:0000256" key="7">
    <source>
        <dbReference type="ARBA" id="ARBA00023239"/>
    </source>
</evidence>
<keyword evidence="5" id="KW-0210">Decarboxylase</keyword>
<dbReference type="GO" id="GO:0044205">
    <property type="term" value="P:'de novo' UMP biosynthetic process"/>
    <property type="evidence" value="ECO:0007669"/>
    <property type="project" value="UniProtKB-UniPathway"/>
</dbReference>
<dbReference type="UniPathway" id="UPA00070">
    <property type="reaction ID" value="UER00120"/>
</dbReference>
<dbReference type="PANTHER" id="PTHR43375">
    <property type="entry name" value="OROTIDINE 5'-PHOSPHATE DECARBOXYLASE"/>
    <property type="match status" value="1"/>
</dbReference>
<evidence type="ECO:0000313" key="11">
    <source>
        <dbReference type="EMBL" id="VAX16077.1"/>
    </source>
</evidence>
<feature type="domain" description="Orotidine 5'-phosphate decarboxylase" evidence="10">
    <location>
        <begin position="16"/>
        <end position="252"/>
    </location>
</feature>
<comment type="catalytic activity">
    <reaction evidence="9">
        <text>orotidine 5'-phosphate + H(+) = UMP + CO2</text>
        <dbReference type="Rhea" id="RHEA:11596"/>
        <dbReference type="ChEBI" id="CHEBI:15378"/>
        <dbReference type="ChEBI" id="CHEBI:16526"/>
        <dbReference type="ChEBI" id="CHEBI:57538"/>
        <dbReference type="ChEBI" id="CHEBI:57865"/>
        <dbReference type="EC" id="4.1.1.23"/>
    </reaction>
</comment>
<name>A0A3B1CH19_9ZZZZ</name>
<dbReference type="InterPro" id="IPR011995">
    <property type="entry name" value="OMPdecase_type-2"/>
</dbReference>
<proteinExistence type="inferred from homology"/>
<comment type="similarity">
    <text evidence="2">Belongs to the OMP decarboxylase family. Type 2 subfamily.</text>
</comment>
<dbReference type="SUPFAM" id="SSF51366">
    <property type="entry name" value="Ribulose-phoshate binding barrel"/>
    <property type="match status" value="1"/>
</dbReference>
<dbReference type="EMBL" id="UOGD01000044">
    <property type="protein sequence ID" value="VAX16077.1"/>
    <property type="molecule type" value="Genomic_DNA"/>
</dbReference>
<dbReference type="Gene3D" id="3.20.20.70">
    <property type="entry name" value="Aldolase class I"/>
    <property type="match status" value="1"/>
</dbReference>
<dbReference type="InterPro" id="IPR013785">
    <property type="entry name" value="Aldolase_TIM"/>
</dbReference>
<evidence type="ECO:0000256" key="4">
    <source>
        <dbReference type="ARBA" id="ARBA00021923"/>
    </source>
</evidence>
<dbReference type="InterPro" id="IPR011060">
    <property type="entry name" value="RibuloseP-bd_barrel"/>
</dbReference>
<evidence type="ECO:0000256" key="8">
    <source>
        <dbReference type="ARBA" id="ARBA00033428"/>
    </source>
</evidence>
<keyword evidence="6" id="KW-0665">Pyrimidine biosynthesis</keyword>
<keyword evidence="7 11" id="KW-0456">Lyase</keyword>
<sequence>MKAQEKLQNRLSKGLHICVGLDTDKNKIPQHLTADKNGVLEFNKAIISETSEYAAAYKINFAFYEEAGAEGMEMLARTLELIPSDILVIGDAKRGDIGNTSKMYARSLFDHFKLDASTLSPYMGKDSLSPFLDYIDKIHFILALTSNPGSHDFEKLEITSGKKLYQEVIAKVNEWNVNKNCGIVFGATNLDELKENVNSFGDLFILLPGVGAQGGDLEGIVKTFKRNSNNNYIVNVSRALLYADDSKDFAKISKHILHDYNKIIRESE</sequence>
<dbReference type="CDD" id="cd04725">
    <property type="entry name" value="OMP_decarboxylase_like"/>
    <property type="match status" value="1"/>
</dbReference>
<accession>A0A3B1CH19</accession>
<dbReference type="PANTHER" id="PTHR43375:SF1">
    <property type="entry name" value="OROTIDINE 5'-PHOSPHATE DECARBOXYLASE"/>
    <property type="match status" value="1"/>
</dbReference>
<comment type="pathway">
    <text evidence="1">Pyrimidine metabolism; UMP biosynthesis via de novo pathway; UMP from orotate: step 2/2.</text>
</comment>
<evidence type="ECO:0000256" key="5">
    <source>
        <dbReference type="ARBA" id="ARBA00022793"/>
    </source>
</evidence>
<protein>
    <recommendedName>
        <fullName evidence="4">Orotidine 5'-phosphate decarboxylase</fullName>
        <ecNumber evidence="3">4.1.1.23</ecNumber>
    </recommendedName>
    <alternativeName>
        <fullName evidence="8">OMP decarboxylase</fullName>
    </alternativeName>
</protein>
<dbReference type="Pfam" id="PF00215">
    <property type="entry name" value="OMPdecase"/>
    <property type="match status" value="1"/>
</dbReference>
<evidence type="ECO:0000256" key="3">
    <source>
        <dbReference type="ARBA" id="ARBA00012321"/>
    </source>
</evidence>
<organism evidence="11">
    <name type="scientific">hydrothermal vent metagenome</name>
    <dbReference type="NCBI Taxonomy" id="652676"/>
    <lineage>
        <taxon>unclassified sequences</taxon>
        <taxon>metagenomes</taxon>
        <taxon>ecological metagenomes</taxon>
    </lineage>
</organism>
<evidence type="ECO:0000256" key="1">
    <source>
        <dbReference type="ARBA" id="ARBA00004861"/>
    </source>
</evidence>
<dbReference type="GO" id="GO:0004590">
    <property type="term" value="F:orotidine-5'-phosphate decarboxylase activity"/>
    <property type="evidence" value="ECO:0007669"/>
    <property type="project" value="UniProtKB-EC"/>
</dbReference>
<evidence type="ECO:0000256" key="6">
    <source>
        <dbReference type="ARBA" id="ARBA00022975"/>
    </source>
</evidence>
<dbReference type="InterPro" id="IPR001754">
    <property type="entry name" value="OMPdeCOase_dom"/>
</dbReference>
<evidence type="ECO:0000259" key="10">
    <source>
        <dbReference type="SMART" id="SM00934"/>
    </source>
</evidence>
<gene>
    <name evidence="11" type="ORF">MNBD_IGNAVI01-196</name>
</gene>
<dbReference type="NCBIfam" id="TIGR02127">
    <property type="entry name" value="pyrF_sub2"/>
    <property type="match status" value="1"/>
</dbReference>
<evidence type="ECO:0000256" key="2">
    <source>
        <dbReference type="ARBA" id="ARBA00008847"/>
    </source>
</evidence>